<comment type="caution">
    <text evidence="1">The sequence shown here is derived from an EMBL/GenBank/DDBJ whole genome shotgun (WGS) entry which is preliminary data.</text>
</comment>
<dbReference type="EMBL" id="VXIS01000471">
    <property type="protein sequence ID" value="KAA8893264.1"/>
    <property type="molecule type" value="Genomic_DNA"/>
</dbReference>
<gene>
    <name evidence="1" type="ORF">FN846DRAFT_548593</name>
</gene>
<reference evidence="1 2" key="1">
    <citation type="submission" date="2019-09" db="EMBL/GenBank/DDBJ databases">
        <title>Draft genome of the ectomycorrhizal ascomycete Sphaerosporella brunnea.</title>
        <authorList>
            <consortium name="DOE Joint Genome Institute"/>
            <person name="Benucci G.M."/>
            <person name="Marozzi G."/>
            <person name="Antonielli L."/>
            <person name="Sanchez S."/>
            <person name="Marco P."/>
            <person name="Wang X."/>
            <person name="Falini L.B."/>
            <person name="Barry K."/>
            <person name="Haridas S."/>
            <person name="Lipzen A."/>
            <person name="Labutti K."/>
            <person name="Grigoriev I.V."/>
            <person name="Murat C."/>
            <person name="Martin F."/>
            <person name="Albertini E."/>
            <person name="Donnini D."/>
            <person name="Bonito G."/>
        </authorList>
    </citation>
    <scope>NUCLEOTIDE SEQUENCE [LARGE SCALE GENOMIC DNA]</scope>
    <source>
        <strain evidence="1 2">Sb_GMNB300</strain>
    </source>
</reference>
<keyword evidence="2" id="KW-1185">Reference proteome</keyword>
<proteinExistence type="predicted"/>
<evidence type="ECO:0000313" key="1">
    <source>
        <dbReference type="EMBL" id="KAA8893264.1"/>
    </source>
</evidence>
<dbReference type="InParanoid" id="A0A5J5ED40"/>
<accession>A0A5J5ED40</accession>
<protein>
    <recommendedName>
        <fullName evidence="3">Ubiquitin-like domain-containing protein</fullName>
    </recommendedName>
</protein>
<sequence length="184" mass="20961">MCISILLTLFEPHSVQLGSQNTGHDLHSQIYRHVSAKHRIILSGRELKLAEEPTKFLKDFGIQDKCVVTIYVQEAIPPSGTARHTIGQPQIERHFEALYPLLGLPESLAIMTWTFLKKFSPDESVKRRLKDPEASALEIFPPDKPHKTLYSLFALRHCFEGLEFQAVCPKSHKSDRHKGNTRLP</sequence>
<dbReference type="AlphaFoldDB" id="A0A5J5ED40"/>
<evidence type="ECO:0000313" key="2">
    <source>
        <dbReference type="Proteomes" id="UP000326924"/>
    </source>
</evidence>
<evidence type="ECO:0008006" key="3">
    <source>
        <dbReference type="Google" id="ProtNLM"/>
    </source>
</evidence>
<dbReference type="Proteomes" id="UP000326924">
    <property type="component" value="Unassembled WGS sequence"/>
</dbReference>
<organism evidence="1 2">
    <name type="scientific">Sphaerosporella brunnea</name>
    <dbReference type="NCBI Taxonomy" id="1250544"/>
    <lineage>
        <taxon>Eukaryota</taxon>
        <taxon>Fungi</taxon>
        <taxon>Dikarya</taxon>
        <taxon>Ascomycota</taxon>
        <taxon>Pezizomycotina</taxon>
        <taxon>Pezizomycetes</taxon>
        <taxon>Pezizales</taxon>
        <taxon>Pyronemataceae</taxon>
        <taxon>Sphaerosporella</taxon>
    </lineage>
</organism>
<name>A0A5J5ED40_9PEZI</name>